<comment type="similarity">
    <text evidence="1">Belongs to the glycosyltransferase 20 family.</text>
</comment>
<evidence type="ECO:0000313" key="3">
    <source>
        <dbReference type="Proteomes" id="UP000635565"/>
    </source>
</evidence>
<evidence type="ECO:0000256" key="1">
    <source>
        <dbReference type="ARBA" id="ARBA00008799"/>
    </source>
</evidence>
<proteinExistence type="inferred from homology"/>
<evidence type="ECO:0000313" key="2">
    <source>
        <dbReference type="EMBL" id="GHO83803.1"/>
    </source>
</evidence>
<dbReference type="PANTHER" id="PTHR10788:SF106">
    <property type="entry name" value="BCDNA.GH08860"/>
    <property type="match status" value="1"/>
</dbReference>
<reference evidence="2 3" key="1">
    <citation type="journal article" date="2021" name="Int. J. Syst. Evol. Microbiol.">
        <title>Reticulibacter mediterranei gen. nov., sp. nov., within the new family Reticulibacteraceae fam. nov., and Ktedonospora formicarum gen. nov., sp. nov., Ktedonobacter robiniae sp. nov., Dictyobacter formicarum sp. nov. and Dictyobacter arantiisoli sp. nov., belonging to the class Ktedonobacteria.</title>
        <authorList>
            <person name="Yabe S."/>
            <person name="Zheng Y."/>
            <person name="Wang C.M."/>
            <person name="Sakai Y."/>
            <person name="Abe K."/>
            <person name="Yokota A."/>
            <person name="Donadio S."/>
            <person name="Cavaletti L."/>
            <person name="Monciardini P."/>
        </authorList>
    </citation>
    <scope>NUCLEOTIDE SEQUENCE [LARGE SCALE GENOMIC DNA]</scope>
    <source>
        <strain evidence="2 3">SOSP1-9</strain>
    </source>
</reference>
<dbReference type="RefSeq" id="WP_201361450.1">
    <property type="nucleotide sequence ID" value="NZ_BNJJ01000004.1"/>
</dbReference>
<gene>
    <name evidence="2" type="ORF">KSZ_18090</name>
</gene>
<name>A0ABQ3VDB7_9CHLR</name>
<protein>
    <submittedName>
        <fullName evidence="2">Trehalose-6-phosphate synthase</fullName>
    </submittedName>
</protein>
<dbReference type="Gene3D" id="3.40.50.2000">
    <property type="entry name" value="Glycogen Phosphorylase B"/>
    <property type="match status" value="2"/>
</dbReference>
<dbReference type="Pfam" id="PF00982">
    <property type="entry name" value="Glyco_transf_20"/>
    <property type="match status" value="1"/>
</dbReference>
<dbReference type="EMBL" id="BNJJ01000004">
    <property type="protein sequence ID" value="GHO83803.1"/>
    <property type="molecule type" value="Genomic_DNA"/>
</dbReference>
<organism evidence="2 3">
    <name type="scientific">Dictyobacter formicarum</name>
    <dbReference type="NCBI Taxonomy" id="2778368"/>
    <lineage>
        <taxon>Bacteria</taxon>
        <taxon>Bacillati</taxon>
        <taxon>Chloroflexota</taxon>
        <taxon>Ktedonobacteria</taxon>
        <taxon>Ktedonobacterales</taxon>
        <taxon>Dictyobacteraceae</taxon>
        <taxon>Dictyobacter</taxon>
    </lineage>
</organism>
<sequence length="507" mass="57898">MSTATRKKPQTGQDQLSIEADRLIIATNRGPVEYFKTKEGQIKSRRGSGGVVTALTSTVSKVNSTWVALAMTEGDREALKSAEDGVMPSPIRDIDVRLRYVTVPKTTYRKHYDMMSNRVLWFTQHYLLEQGEDVFPFEKMQDIWNKGYYQVNKAIADAVGAEITSQESKALVMLHDYHLYLASGMIRQQHPSVAMQQFIHIPWPEHRYWASSLPTEITKDIFRGLLGNDILGFQTRGDAHNFLEGVHAFVDDAEVDLEQRRVIFNDHQTFVRDYPISISVSDERRLVRSNAGKHAAEKIKPLLNKYTLMRVDRIEPTKNIVQGFLAYETLLEQHPELHGQTTFLAFLIPSRQSLPLYREYHNETMKVIEEINKKYGTKDWEPIHTFVQNDRTTALAALQFYDVLLVNSVIDGMNLVAKEGAAVNTNDGVLVLSRTSGAFQQLENASIAISPASRNETADALYKALMLPREERKLLAERARHEVETDDLRTWMTQQINDVNDLLHIHN</sequence>
<keyword evidence="3" id="KW-1185">Reference proteome</keyword>
<dbReference type="SUPFAM" id="SSF53756">
    <property type="entry name" value="UDP-Glycosyltransferase/glycogen phosphorylase"/>
    <property type="match status" value="1"/>
</dbReference>
<dbReference type="InterPro" id="IPR001830">
    <property type="entry name" value="Glyco_trans_20"/>
</dbReference>
<accession>A0ABQ3VDB7</accession>
<comment type="caution">
    <text evidence="2">The sequence shown here is derived from an EMBL/GenBank/DDBJ whole genome shotgun (WGS) entry which is preliminary data.</text>
</comment>
<dbReference type="Proteomes" id="UP000635565">
    <property type="component" value="Unassembled WGS sequence"/>
</dbReference>
<dbReference type="CDD" id="cd03788">
    <property type="entry name" value="GT20_TPS"/>
    <property type="match status" value="1"/>
</dbReference>
<dbReference type="PANTHER" id="PTHR10788">
    <property type="entry name" value="TREHALOSE-6-PHOSPHATE SYNTHASE"/>
    <property type="match status" value="1"/>
</dbReference>